<dbReference type="InterPro" id="IPR052346">
    <property type="entry name" value="O-mannosyl-transferase_TMTC"/>
</dbReference>
<dbReference type="Pfam" id="PF13432">
    <property type="entry name" value="TPR_16"/>
    <property type="match status" value="1"/>
</dbReference>
<evidence type="ECO:0000313" key="4">
    <source>
        <dbReference type="EMBL" id="MCT7359809.1"/>
    </source>
</evidence>
<sequence>MLIRFASLLLLVVLQIGLQGCSLLGAKPEVVDSAQQEKPLPPELIEAYNAGLELLQDEEFEAAETHWQSLTEQYSEFPGCWTNLALAQYRLEQFSEGLDSLNKAVSLKQDFCPAYKILGLVQRELGQFSAAESSYQTAVQCDPADAEVRYNLGILYDLYLHDLAKALEQYQRAQSMMSEPDATLAIWIADLERRSTEQVAGEGS</sequence>
<dbReference type="InterPro" id="IPR011990">
    <property type="entry name" value="TPR-like_helical_dom_sf"/>
</dbReference>
<keyword evidence="5" id="KW-1185">Reference proteome</keyword>
<comment type="caution">
    <text evidence="4">The sequence shown here is derived from an EMBL/GenBank/DDBJ whole genome shotgun (WGS) entry which is preliminary data.</text>
</comment>
<dbReference type="RefSeq" id="WP_260976664.1">
    <property type="nucleotide sequence ID" value="NZ_JAOANI010000019.1"/>
</dbReference>
<dbReference type="PANTHER" id="PTHR44227:SF3">
    <property type="entry name" value="PROTEIN O-MANNOSYL-TRANSFERASE TMTC4"/>
    <property type="match status" value="1"/>
</dbReference>
<reference evidence="4" key="2">
    <citation type="submission" date="2022-08" db="EMBL/GenBank/DDBJ databases">
        <authorList>
            <person name="Dong C."/>
        </authorList>
    </citation>
    <scope>NUCLEOTIDE SEQUENCE</scope>
    <source>
        <strain evidence="4">59MF3M-4</strain>
    </source>
</reference>
<keyword evidence="1" id="KW-0677">Repeat</keyword>
<feature type="repeat" description="TPR" evidence="3">
    <location>
        <begin position="112"/>
        <end position="145"/>
    </location>
</feature>
<dbReference type="EMBL" id="JAOANI010000019">
    <property type="protein sequence ID" value="MCT7359809.1"/>
    <property type="molecule type" value="Genomic_DNA"/>
</dbReference>
<protein>
    <submittedName>
        <fullName evidence="4">Tetratricopeptide repeat protein</fullName>
    </submittedName>
</protein>
<dbReference type="Gene3D" id="1.25.40.10">
    <property type="entry name" value="Tetratricopeptide repeat domain"/>
    <property type="match status" value="1"/>
</dbReference>
<dbReference type="InterPro" id="IPR019734">
    <property type="entry name" value="TPR_rpt"/>
</dbReference>
<reference evidence="4" key="1">
    <citation type="journal article" date="2022" name="Front. Microbiol.">
        <title>Genome-based taxonomic rearrangement of Oceanobacter-related bacteria including the description of Thalassolituus hydrocarbonoclasticus sp. nov. and Thalassolituus pacificus sp. nov. and emended description of the genus Thalassolituus.</title>
        <authorList>
            <person name="Dong C."/>
            <person name="Wei L."/>
            <person name="Wang J."/>
            <person name="Lai Q."/>
            <person name="Huang Z."/>
            <person name="Shao Z."/>
        </authorList>
    </citation>
    <scope>NUCLEOTIDE SEQUENCE</scope>
    <source>
        <strain evidence="4">59MF3M-4</strain>
    </source>
</reference>
<evidence type="ECO:0000313" key="5">
    <source>
        <dbReference type="Proteomes" id="UP001147830"/>
    </source>
</evidence>
<dbReference type="AlphaFoldDB" id="A0A9X3ASC3"/>
<dbReference type="PROSITE" id="PS50005">
    <property type="entry name" value="TPR"/>
    <property type="match status" value="1"/>
</dbReference>
<evidence type="ECO:0000256" key="3">
    <source>
        <dbReference type="PROSITE-ProRule" id="PRU00339"/>
    </source>
</evidence>
<dbReference type="PANTHER" id="PTHR44227">
    <property type="match status" value="1"/>
</dbReference>
<keyword evidence="2 3" id="KW-0802">TPR repeat</keyword>
<dbReference type="Pfam" id="PF13414">
    <property type="entry name" value="TPR_11"/>
    <property type="match status" value="1"/>
</dbReference>
<dbReference type="SMART" id="SM00028">
    <property type="entry name" value="TPR"/>
    <property type="match status" value="4"/>
</dbReference>
<gene>
    <name evidence="4" type="ORF">NYR02_12385</name>
</gene>
<evidence type="ECO:0000256" key="2">
    <source>
        <dbReference type="ARBA" id="ARBA00022803"/>
    </source>
</evidence>
<dbReference type="SUPFAM" id="SSF48452">
    <property type="entry name" value="TPR-like"/>
    <property type="match status" value="1"/>
</dbReference>
<accession>A0A9X3ASC3</accession>
<name>A0A9X3ASC3_9GAMM</name>
<proteinExistence type="predicted"/>
<dbReference type="PROSITE" id="PS51257">
    <property type="entry name" value="PROKAR_LIPOPROTEIN"/>
    <property type="match status" value="1"/>
</dbReference>
<organism evidence="4 5">
    <name type="scientific">Thalassolituus pacificus</name>
    <dbReference type="NCBI Taxonomy" id="2975440"/>
    <lineage>
        <taxon>Bacteria</taxon>
        <taxon>Pseudomonadati</taxon>
        <taxon>Pseudomonadota</taxon>
        <taxon>Gammaproteobacteria</taxon>
        <taxon>Oceanospirillales</taxon>
        <taxon>Oceanospirillaceae</taxon>
        <taxon>Thalassolituus</taxon>
    </lineage>
</organism>
<dbReference type="Proteomes" id="UP001147830">
    <property type="component" value="Unassembled WGS sequence"/>
</dbReference>
<evidence type="ECO:0000256" key="1">
    <source>
        <dbReference type="ARBA" id="ARBA00022737"/>
    </source>
</evidence>